<dbReference type="Gene3D" id="3.60.21.10">
    <property type="match status" value="1"/>
</dbReference>
<protein>
    <submittedName>
        <fullName evidence="6">Metallophosphoesterase</fullName>
    </submittedName>
</protein>
<evidence type="ECO:0000256" key="1">
    <source>
        <dbReference type="ARBA" id="ARBA00022723"/>
    </source>
</evidence>
<proteinExistence type="inferred from homology"/>
<evidence type="ECO:0000259" key="5">
    <source>
        <dbReference type="Pfam" id="PF00149"/>
    </source>
</evidence>
<evidence type="ECO:0000313" key="6">
    <source>
        <dbReference type="EMBL" id="MEH8019230.1"/>
    </source>
</evidence>
<keyword evidence="1" id="KW-0479">Metal-binding</keyword>
<accession>A0ABU8CB64</accession>
<dbReference type="RefSeq" id="WP_335737628.1">
    <property type="nucleotide sequence ID" value="NZ_JALAAR010000022.1"/>
</dbReference>
<dbReference type="EMBL" id="JALAAR010000022">
    <property type="protein sequence ID" value="MEH8019230.1"/>
    <property type="molecule type" value="Genomic_DNA"/>
</dbReference>
<comment type="similarity">
    <text evidence="4">Belongs to the cyclic nucleotide phosphodiesterase class-III family.</text>
</comment>
<keyword evidence="7" id="KW-1185">Reference proteome</keyword>
<dbReference type="InterPro" id="IPR029052">
    <property type="entry name" value="Metallo-depent_PP-like"/>
</dbReference>
<keyword evidence="2" id="KW-0378">Hydrolase</keyword>
<evidence type="ECO:0000256" key="4">
    <source>
        <dbReference type="ARBA" id="ARBA00025742"/>
    </source>
</evidence>
<evidence type="ECO:0000256" key="3">
    <source>
        <dbReference type="ARBA" id="ARBA00023004"/>
    </source>
</evidence>
<organism evidence="6 7">
    <name type="scientific">Rheinheimera muenzenbergensis</name>
    <dbReference type="NCBI Taxonomy" id="1193628"/>
    <lineage>
        <taxon>Bacteria</taxon>
        <taxon>Pseudomonadati</taxon>
        <taxon>Pseudomonadota</taxon>
        <taxon>Gammaproteobacteria</taxon>
        <taxon>Chromatiales</taxon>
        <taxon>Chromatiaceae</taxon>
        <taxon>Rheinheimera</taxon>
    </lineage>
</organism>
<feature type="domain" description="Calcineurin-like phosphoesterase" evidence="5">
    <location>
        <begin position="3"/>
        <end position="224"/>
    </location>
</feature>
<dbReference type="InterPro" id="IPR050884">
    <property type="entry name" value="CNP_phosphodiesterase-III"/>
</dbReference>
<dbReference type="InterPro" id="IPR004843">
    <property type="entry name" value="Calcineurin-like_PHP"/>
</dbReference>
<gene>
    <name evidence="6" type="ORF">MN202_18485</name>
</gene>
<reference evidence="6 7" key="1">
    <citation type="journal article" date="2023" name="Ecotoxicol. Environ. Saf.">
        <title>Mercury remediation potential of mercury-resistant strain Rheinheimera metallidurans sp. nov. isolated from a municipal waste dumping site.</title>
        <authorList>
            <person name="Yadav V."/>
            <person name="Manjhi A."/>
            <person name="Vadakedath N."/>
        </authorList>
    </citation>
    <scope>NUCLEOTIDE SEQUENCE [LARGE SCALE GENOMIC DNA]</scope>
    <source>
        <strain evidence="6 7">E-49</strain>
    </source>
</reference>
<comment type="caution">
    <text evidence="6">The sequence shown here is derived from an EMBL/GenBank/DDBJ whole genome shotgun (WGS) entry which is preliminary data.</text>
</comment>
<dbReference type="Proteomes" id="UP001375382">
    <property type="component" value="Unassembled WGS sequence"/>
</dbReference>
<dbReference type="SUPFAM" id="SSF56300">
    <property type="entry name" value="Metallo-dependent phosphatases"/>
    <property type="match status" value="1"/>
</dbReference>
<dbReference type="Pfam" id="PF00149">
    <property type="entry name" value="Metallophos"/>
    <property type="match status" value="1"/>
</dbReference>
<sequence>MATIIHISDLHLSEELLSSKSEELKFKHRYGHDIRSFKALDNFLRKEDWDILVVTGDISRIGNKSSFLLARNWLENEFDDSDMNVGLNLSKMKSKSYVIVPGNHDRFNGGVAQKNLDNYYQQFGPKIESDTAVDVQVDGVSIRFHLFDSTIENGDFGTGEIEEKDLVERDFCGADVNLALLHHHFIQPPNHEREYGSELLNSHDVAAYMVAAGFDGVLFGHTHKSYLERHSYEVLKKIVADQRKAKGFMDRVKRRIVKFPIIKKLNFAFEHNKEGSCLVSYKREKAKNGQYPNMASYFDYLFLKGKGFDLAGPEAFNSVKGFYDQMERISSDEKIAPIMTNANKKKVLVSLAPSPCQDEVVRKGFHKICIDKDGDGISYRLERFEFDNVNFVMVNL</sequence>
<keyword evidence="3" id="KW-0408">Iron</keyword>
<name>A0ABU8CB64_9GAMM</name>
<evidence type="ECO:0000256" key="2">
    <source>
        <dbReference type="ARBA" id="ARBA00022801"/>
    </source>
</evidence>
<dbReference type="PANTHER" id="PTHR42988">
    <property type="entry name" value="PHOSPHOHYDROLASE"/>
    <property type="match status" value="1"/>
</dbReference>
<evidence type="ECO:0000313" key="7">
    <source>
        <dbReference type="Proteomes" id="UP001375382"/>
    </source>
</evidence>
<dbReference type="PANTHER" id="PTHR42988:SF2">
    <property type="entry name" value="CYCLIC NUCLEOTIDE PHOSPHODIESTERASE CBUA0032-RELATED"/>
    <property type="match status" value="1"/>
</dbReference>